<dbReference type="EMBL" id="BTRK01000006">
    <property type="protein sequence ID" value="GMR61807.1"/>
    <property type="molecule type" value="Genomic_DNA"/>
</dbReference>
<keyword evidence="2" id="KW-0812">Transmembrane</keyword>
<feature type="region of interest" description="Disordered" evidence="1">
    <location>
        <begin position="133"/>
        <end position="153"/>
    </location>
</feature>
<gene>
    <name evidence="3" type="ORF">PMAYCL1PPCAC_32002</name>
</gene>
<feature type="transmembrane region" description="Helical" evidence="2">
    <location>
        <begin position="15"/>
        <end position="43"/>
    </location>
</feature>
<keyword evidence="2" id="KW-1133">Transmembrane helix</keyword>
<accession>A0AAN5DGX1</accession>
<reference evidence="4" key="1">
    <citation type="submission" date="2022-10" db="EMBL/GenBank/DDBJ databases">
        <title>Genome assembly of Pristionchus species.</title>
        <authorList>
            <person name="Yoshida K."/>
            <person name="Sommer R.J."/>
        </authorList>
    </citation>
    <scope>NUCLEOTIDE SEQUENCE [LARGE SCALE GENOMIC DNA]</scope>
    <source>
        <strain evidence="4">RS5460</strain>
    </source>
</reference>
<organism evidence="3 4">
    <name type="scientific">Pristionchus mayeri</name>
    <dbReference type="NCBI Taxonomy" id="1317129"/>
    <lineage>
        <taxon>Eukaryota</taxon>
        <taxon>Metazoa</taxon>
        <taxon>Ecdysozoa</taxon>
        <taxon>Nematoda</taxon>
        <taxon>Chromadorea</taxon>
        <taxon>Rhabditida</taxon>
        <taxon>Rhabditina</taxon>
        <taxon>Diplogasteromorpha</taxon>
        <taxon>Diplogasteroidea</taxon>
        <taxon>Neodiplogasteridae</taxon>
        <taxon>Pristionchus</taxon>
    </lineage>
</organism>
<sequence length="153" mass="15832">IAIVNLVVSVSEMSVVSVVVITVVAGLAVVVVDLVSVVVLVVVPQLLVWSNPGLPRGLHSASALLQTDVLDDVVAGLLDEHLFGESVGDSVFVLVDLELLAVDLLPCPGSLLLERHISVGDLSEFLGETLGVLDGGGERGQTNNAEEEEGAHP</sequence>
<feature type="non-terminal residue" evidence="3">
    <location>
        <position position="1"/>
    </location>
</feature>
<dbReference type="Proteomes" id="UP001328107">
    <property type="component" value="Unassembled WGS sequence"/>
</dbReference>
<protein>
    <submittedName>
        <fullName evidence="3">Uncharacterized protein</fullName>
    </submittedName>
</protein>
<evidence type="ECO:0000313" key="4">
    <source>
        <dbReference type="Proteomes" id="UP001328107"/>
    </source>
</evidence>
<keyword evidence="2" id="KW-0472">Membrane</keyword>
<evidence type="ECO:0000256" key="1">
    <source>
        <dbReference type="SAM" id="MobiDB-lite"/>
    </source>
</evidence>
<comment type="caution">
    <text evidence="3">The sequence shown here is derived from an EMBL/GenBank/DDBJ whole genome shotgun (WGS) entry which is preliminary data.</text>
</comment>
<keyword evidence="4" id="KW-1185">Reference proteome</keyword>
<evidence type="ECO:0000256" key="2">
    <source>
        <dbReference type="SAM" id="Phobius"/>
    </source>
</evidence>
<feature type="non-terminal residue" evidence="3">
    <location>
        <position position="153"/>
    </location>
</feature>
<evidence type="ECO:0000313" key="3">
    <source>
        <dbReference type="EMBL" id="GMR61807.1"/>
    </source>
</evidence>
<proteinExistence type="predicted"/>
<dbReference type="AlphaFoldDB" id="A0AAN5DGX1"/>
<name>A0AAN5DGX1_9BILA</name>